<feature type="transmembrane region" description="Helical" evidence="2">
    <location>
        <begin position="149"/>
        <end position="176"/>
    </location>
</feature>
<reference evidence="3 4" key="1">
    <citation type="journal article" date="2018" name="Sci. Rep.">
        <title>Raphidocelis subcapitata (=Pseudokirchneriella subcapitata) provides an insight into genome evolution and environmental adaptations in the Sphaeropleales.</title>
        <authorList>
            <person name="Suzuki S."/>
            <person name="Yamaguchi H."/>
            <person name="Nakajima N."/>
            <person name="Kawachi M."/>
        </authorList>
    </citation>
    <scope>NUCLEOTIDE SEQUENCE [LARGE SCALE GENOMIC DNA]</scope>
    <source>
        <strain evidence="3 4">NIES-35</strain>
    </source>
</reference>
<evidence type="ECO:0000256" key="2">
    <source>
        <dbReference type="SAM" id="Phobius"/>
    </source>
</evidence>
<feature type="compositionally biased region" description="Low complexity" evidence="1">
    <location>
        <begin position="80"/>
        <end position="103"/>
    </location>
</feature>
<dbReference type="AlphaFoldDB" id="A0A2V0PBA8"/>
<protein>
    <submittedName>
        <fullName evidence="3">Uncharacterized protein</fullName>
    </submittedName>
</protein>
<keyword evidence="4" id="KW-1185">Reference proteome</keyword>
<dbReference type="STRING" id="307507.A0A2V0PBA8"/>
<evidence type="ECO:0000313" key="3">
    <source>
        <dbReference type="EMBL" id="GBF96222.1"/>
    </source>
</evidence>
<evidence type="ECO:0000313" key="4">
    <source>
        <dbReference type="Proteomes" id="UP000247498"/>
    </source>
</evidence>
<comment type="caution">
    <text evidence="3">The sequence shown here is derived from an EMBL/GenBank/DDBJ whole genome shotgun (WGS) entry which is preliminary data.</text>
</comment>
<dbReference type="Proteomes" id="UP000247498">
    <property type="component" value="Unassembled WGS sequence"/>
</dbReference>
<organism evidence="3 4">
    <name type="scientific">Raphidocelis subcapitata</name>
    <dbReference type="NCBI Taxonomy" id="307507"/>
    <lineage>
        <taxon>Eukaryota</taxon>
        <taxon>Viridiplantae</taxon>
        <taxon>Chlorophyta</taxon>
        <taxon>core chlorophytes</taxon>
        <taxon>Chlorophyceae</taxon>
        <taxon>CS clade</taxon>
        <taxon>Sphaeropleales</taxon>
        <taxon>Selenastraceae</taxon>
        <taxon>Raphidocelis</taxon>
    </lineage>
</organism>
<dbReference type="EMBL" id="BDRX01000076">
    <property type="protein sequence ID" value="GBF96222.1"/>
    <property type="molecule type" value="Genomic_DNA"/>
</dbReference>
<feature type="region of interest" description="Disordered" evidence="1">
    <location>
        <begin position="80"/>
        <end position="111"/>
    </location>
</feature>
<evidence type="ECO:0000256" key="1">
    <source>
        <dbReference type="SAM" id="MobiDB-lite"/>
    </source>
</evidence>
<keyword evidence="2" id="KW-1133">Transmembrane helix</keyword>
<keyword evidence="2" id="KW-0812">Transmembrane</keyword>
<sequence length="195" mass="19991">MLAQRQLAAPARARVAGLARPLAPRASRNVAANVFCGAAAPEAEQIKRMTAACGVVAAGLCMQALAPAAALAARSGGRVSSSGFAARRTGVTPSRTASATARTQGPASSTTVVHHHTTVVAPSPMFGGFGWGMPFGGFGFGGFAMRPAFIMPFGFFGGMLQMMLLLLVGGMVFGFVKGAMGGNKKQQKKDDWDSL</sequence>
<keyword evidence="2" id="KW-0472">Membrane</keyword>
<gene>
    <name evidence="3" type="ORF">Rsub_08767</name>
</gene>
<accession>A0A2V0PBA8</accession>
<dbReference type="InParanoid" id="A0A2V0PBA8"/>
<name>A0A2V0PBA8_9CHLO</name>
<proteinExistence type="predicted"/>